<reference evidence="6 7" key="1">
    <citation type="submission" date="2024-01" db="EMBL/GenBank/DDBJ databases">
        <title>A draft genome for a cacao thread blight-causing isolate of Paramarasmius palmivorus.</title>
        <authorList>
            <person name="Baruah I.K."/>
            <person name="Bukari Y."/>
            <person name="Amoako-Attah I."/>
            <person name="Meinhardt L.W."/>
            <person name="Bailey B.A."/>
            <person name="Cohen S.P."/>
        </authorList>
    </citation>
    <scope>NUCLEOTIDE SEQUENCE [LARGE SCALE GENOMIC DNA]</scope>
    <source>
        <strain evidence="6 7">GH-12</strain>
    </source>
</reference>
<keyword evidence="4" id="KW-0812">Transmembrane</keyword>
<evidence type="ECO:0000313" key="6">
    <source>
        <dbReference type="EMBL" id="KAK7053375.1"/>
    </source>
</evidence>
<dbReference type="InterPro" id="IPR013094">
    <property type="entry name" value="AB_hydrolase_3"/>
</dbReference>
<dbReference type="PROSITE" id="PS01174">
    <property type="entry name" value="LIPASE_GDXG_SER"/>
    <property type="match status" value="1"/>
</dbReference>
<comment type="similarity">
    <text evidence="1">Belongs to the 'GDXG' lipolytic enzyme family.</text>
</comment>
<keyword evidence="4" id="KW-1133">Transmembrane helix</keyword>
<dbReference type="PANTHER" id="PTHR48081:SF26">
    <property type="entry name" value="ALPHA_BETA HYDROLASE FOLD-3 DOMAIN-CONTAINING PROTEIN"/>
    <property type="match status" value="1"/>
</dbReference>
<evidence type="ECO:0000256" key="4">
    <source>
        <dbReference type="SAM" id="Phobius"/>
    </source>
</evidence>
<dbReference type="SUPFAM" id="SSF53474">
    <property type="entry name" value="alpha/beta-Hydrolases"/>
    <property type="match status" value="1"/>
</dbReference>
<dbReference type="InterPro" id="IPR050300">
    <property type="entry name" value="GDXG_lipolytic_enzyme"/>
</dbReference>
<evidence type="ECO:0000259" key="5">
    <source>
        <dbReference type="Pfam" id="PF07859"/>
    </source>
</evidence>
<feature type="domain" description="Alpha/beta hydrolase fold-3" evidence="5">
    <location>
        <begin position="140"/>
        <end position="373"/>
    </location>
</feature>
<dbReference type="AlphaFoldDB" id="A0AAW0DNE6"/>
<dbReference type="PANTHER" id="PTHR48081">
    <property type="entry name" value="AB HYDROLASE SUPERFAMILY PROTEIN C4A8.06C"/>
    <property type="match status" value="1"/>
</dbReference>
<feature type="active site" evidence="3">
    <location>
        <position position="226"/>
    </location>
</feature>
<dbReference type="Pfam" id="PF07859">
    <property type="entry name" value="Abhydrolase_3"/>
    <property type="match status" value="1"/>
</dbReference>
<dbReference type="GO" id="GO:0016787">
    <property type="term" value="F:hydrolase activity"/>
    <property type="evidence" value="ECO:0007669"/>
    <property type="project" value="UniProtKB-KW"/>
</dbReference>
<evidence type="ECO:0000256" key="2">
    <source>
        <dbReference type="ARBA" id="ARBA00022801"/>
    </source>
</evidence>
<protein>
    <recommendedName>
        <fullName evidence="5">Alpha/beta hydrolase fold-3 domain-containing protein</fullName>
    </recommendedName>
</protein>
<feature type="transmembrane region" description="Helical" evidence="4">
    <location>
        <begin position="20"/>
        <end position="40"/>
    </location>
</feature>
<dbReference type="InterPro" id="IPR033140">
    <property type="entry name" value="Lipase_GDXG_put_SER_AS"/>
</dbReference>
<evidence type="ECO:0000256" key="3">
    <source>
        <dbReference type="PROSITE-ProRule" id="PRU10038"/>
    </source>
</evidence>
<keyword evidence="2" id="KW-0378">Hydrolase</keyword>
<accession>A0AAW0DNE6</accession>
<keyword evidence="4" id="KW-0472">Membrane</keyword>
<evidence type="ECO:0000313" key="7">
    <source>
        <dbReference type="Proteomes" id="UP001383192"/>
    </source>
</evidence>
<organism evidence="6 7">
    <name type="scientific">Paramarasmius palmivorus</name>
    <dbReference type="NCBI Taxonomy" id="297713"/>
    <lineage>
        <taxon>Eukaryota</taxon>
        <taxon>Fungi</taxon>
        <taxon>Dikarya</taxon>
        <taxon>Basidiomycota</taxon>
        <taxon>Agaricomycotina</taxon>
        <taxon>Agaricomycetes</taxon>
        <taxon>Agaricomycetidae</taxon>
        <taxon>Agaricales</taxon>
        <taxon>Marasmiineae</taxon>
        <taxon>Marasmiaceae</taxon>
        <taxon>Paramarasmius</taxon>
    </lineage>
</organism>
<dbReference type="EMBL" id="JAYKXP010000010">
    <property type="protein sequence ID" value="KAK7053375.1"/>
    <property type="molecule type" value="Genomic_DNA"/>
</dbReference>
<dbReference type="InterPro" id="IPR029058">
    <property type="entry name" value="AB_hydrolase_fold"/>
</dbReference>
<dbReference type="Gene3D" id="3.40.50.1820">
    <property type="entry name" value="alpha/beta hydrolase"/>
    <property type="match status" value="1"/>
</dbReference>
<comment type="caution">
    <text evidence="6">The sequence shown here is derived from an EMBL/GenBank/DDBJ whole genome shotgun (WGS) entry which is preliminary data.</text>
</comment>
<dbReference type="Proteomes" id="UP001383192">
    <property type="component" value="Unassembled WGS sequence"/>
</dbReference>
<sequence>MNYFPYHRQPLKGLYLTYQFFSTVFIRLPVWVVLSIPRSLRPRSSWDFKRALLTRLIRHMGAVSEKTGPLIKSPNHLAIVPGDGVLGVWIEPATNYITGDLKLWSQVANVHPIRIPGYWLHKEGSTIDVAAPPMPGEKVVLSLHGGGYIILSAHPSDHTSAVGRGLLKYSDVVHRIFSVEYRLSSYKPFPEENPFPAALLDALAGLRYLVDVVGFAPSDIIVAGDSAGGNLAQALTRYLVEYQSDIQPLGPPGSLVLLSPRVDMGQSHATDPNGSVYKHFTSDFLDYRSTYRIVAFVGPHGLGAAEVNPYISPASKNPAMQISFKGFPRTFIAAGGAEVLYDQIVTLKDRMVQDLGEEEVTFYEAKDGCHDYIPLAYHEPERTETLRAIAKWLSLG</sequence>
<evidence type="ECO:0000256" key="1">
    <source>
        <dbReference type="ARBA" id="ARBA00010515"/>
    </source>
</evidence>
<gene>
    <name evidence="6" type="ORF">VNI00_004001</name>
</gene>
<keyword evidence="7" id="KW-1185">Reference proteome</keyword>
<name>A0AAW0DNE6_9AGAR</name>
<proteinExistence type="inferred from homology"/>